<organism evidence="2 3">
    <name type="scientific">Rhizophagus clarus</name>
    <dbReference type="NCBI Taxonomy" id="94130"/>
    <lineage>
        <taxon>Eukaryota</taxon>
        <taxon>Fungi</taxon>
        <taxon>Fungi incertae sedis</taxon>
        <taxon>Mucoromycota</taxon>
        <taxon>Glomeromycotina</taxon>
        <taxon>Glomeromycetes</taxon>
        <taxon>Glomerales</taxon>
        <taxon>Glomeraceae</taxon>
        <taxon>Rhizophagus</taxon>
    </lineage>
</organism>
<proteinExistence type="predicted"/>
<comment type="caution">
    <text evidence="2">The sequence shown here is derived from an EMBL/GenBank/DDBJ whole genome shotgun (WGS) entry which is preliminary data.</text>
</comment>
<feature type="region of interest" description="Disordered" evidence="1">
    <location>
        <begin position="45"/>
        <end position="74"/>
    </location>
</feature>
<evidence type="ECO:0000313" key="3">
    <source>
        <dbReference type="Proteomes" id="UP000615446"/>
    </source>
</evidence>
<dbReference type="EMBL" id="BLAL01000259">
    <property type="protein sequence ID" value="GES97397.1"/>
    <property type="molecule type" value="Genomic_DNA"/>
</dbReference>
<evidence type="ECO:0000313" key="2">
    <source>
        <dbReference type="EMBL" id="GES97397.1"/>
    </source>
</evidence>
<protein>
    <submittedName>
        <fullName evidence="2">Uncharacterized protein</fullName>
    </submittedName>
</protein>
<dbReference type="AlphaFoldDB" id="A0A8H3M289"/>
<gene>
    <name evidence="2" type="ORF">RCL2_002399000</name>
</gene>
<name>A0A8H3M289_9GLOM</name>
<accession>A0A8H3M289</accession>
<dbReference type="Proteomes" id="UP000615446">
    <property type="component" value="Unassembled WGS sequence"/>
</dbReference>
<evidence type="ECO:0000256" key="1">
    <source>
        <dbReference type="SAM" id="MobiDB-lite"/>
    </source>
</evidence>
<reference evidence="2" key="1">
    <citation type="submission" date="2019-10" db="EMBL/GenBank/DDBJ databases">
        <title>Conservation and host-specific expression of non-tandemly repeated heterogenous ribosome RNA gene in arbuscular mycorrhizal fungi.</title>
        <authorList>
            <person name="Maeda T."/>
            <person name="Kobayashi Y."/>
            <person name="Nakagawa T."/>
            <person name="Ezawa T."/>
            <person name="Yamaguchi K."/>
            <person name="Bino T."/>
            <person name="Nishimoto Y."/>
            <person name="Shigenobu S."/>
            <person name="Kawaguchi M."/>
        </authorList>
    </citation>
    <scope>NUCLEOTIDE SEQUENCE</scope>
    <source>
        <strain evidence="2">HR1</strain>
    </source>
</reference>
<sequence>MDGIHISIIYEEELPHSKELYKVDNSEDPYMLGIYEKKPLLQSFKSSESSGDEFPDDISKKKCKNKGMANQGLI</sequence>